<evidence type="ECO:0000313" key="1">
    <source>
        <dbReference type="EMBL" id="GFH09233.1"/>
    </source>
</evidence>
<dbReference type="AlphaFoldDB" id="A0A699YGM3"/>
<dbReference type="Proteomes" id="UP000485058">
    <property type="component" value="Unassembled WGS sequence"/>
</dbReference>
<sequence length="42" mass="4536">MEEGLPVLLLHGWGGAVLVPLKGAASARKQQQRLSEALVQQR</sequence>
<dbReference type="EMBL" id="BLLF01000218">
    <property type="protein sequence ID" value="GFH09233.1"/>
    <property type="molecule type" value="Genomic_DNA"/>
</dbReference>
<accession>A0A699YGM3</accession>
<comment type="caution">
    <text evidence="1">The sequence shown here is derived from an EMBL/GenBank/DDBJ whole genome shotgun (WGS) entry which is preliminary data.</text>
</comment>
<keyword evidence="2" id="KW-1185">Reference proteome</keyword>
<organism evidence="1 2">
    <name type="scientific">Haematococcus lacustris</name>
    <name type="common">Green alga</name>
    <name type="synonym">Haematococcus pluvialis</name>
    <dbReference type="NCBI Taxonomy" id="44745"/>
    <lineage>
        <taxon>Eukaryota</taxon>
        <taxon>Viridiplantae</taxon>
        <taxon>Chlorophyta</taxon>
        <taxon>core chlorophytes</taxon>
        <taxon>Chlorophyceae</taxon>
        <taxon>CS clade</taxon>
        <taxon>Chlamydomonadales</taxon>
        <taxon>Haematococcaceae</taxon>
        <taxon>Haematococcus</taxon>
    </lineage>
</organism>
<gene>
    <name evidence="1" type="ORF">HaLaN_04337</name>
</gene>
<name>A0A699YGM3_HAELA</name>
<evidence type="ECO:0000313" key="2">
    <source>
        <dbReference type="Proteomes" id="UP000485058"/>
    </source>
</evidence>
<reference evidence="1 2" key="1">
    <citation type="submission" date="2020-02" db="EMBL/GenBank/DDBJ databases">
        <title>Draft genome sequence of Haematococcus lacustris strain NIES-144.</title>
        <authorList>
            <person name="Morimoto D."/>
            <person name="Nakagawa S."/>
            <person name="Yoshida T."/>
            <person name="Sawayama S."/>
        </authorList>
    </citation>
    <scope>NUCLEOTIDE SEQUENCE [LARGE SCALE GENOMIC DNA]</scope>
    <source>
        <strain evidence="1 2">NIES-144</strain>
    </source>
</reference>
<protein>
    <submittedName>
        <fullName evidence="1">Uncharacterized protein</fullName>
    </submittedName>
</protein>
<proteinExistence type="predicted"/>